<dbReference type="InParanoid" id="C1E0I4"/>
<sequence length="104" mass="11788">MPAPPRGEFNNITLTRNPDYFFTQREVVPLRKMTTPLSLQQQGGLRRLGGVPDTKLPLAKTTTSARKLTDYMKLNVRATIEPCDKYSEPVTSNMAYGWGFRIPQ</sequence>
<dbReference type="OMA" id="SSMEVGW"/>
<evidence type="ECO:0000313" key="1">
    <source>
        <dbReference type="EMBL" id="ACO61305.1"/>
    </source>
</evidence>
<dbReference type="EMBL" id="CP001323">
    <property type="protein sequence ID" value="ACO61305.1"/>
    <property type="molecule type" value="Genomic_DNA"/>
</dbReference>
<dbReference type="GeneID" id="8240762"/>
<accession>C1E0I4</accession>
<keyword evidence="2" id="KW-1185">Reference proteome</keyword>
<dbReference type="RefSeq" id="XP_002500047.1">
    <property type="nucleotide sequence ID" value="XM_002500001.1"/>
</dbReference>
<protein>
    <submittedName>
        <fullName evidence="1">Uncharacterized protein</fullName>
    </submittedName>
</protein>
<evidence type="ECO:0000313" key="2">
    <source>
        <dbReference type="Proteomes" id="UP000002009"/>
    </source>
</evidence>
<reference evidence="1 2" key="1">
    <citation type="journal article" date="2009" name="Science">
        <title>Green evolution and dynamic adaptations revealed by genomes of the marine picoeukaryotes Micromonas.</title>
        <authorList>
            <person name="Worden A.Z."/>
            <person name="Lee J.H."/>
            <person name="Mock T."/>
            <person name="Rouze P."/>
            <person name="Simmons M.P."/>
            <person name="Aerts A.L."/>
            <person name="Allen A.E."/>
            <person name="Cuvelier M.L."/>
            <person name="Derelle E."/>
            <person name="Everett M.V."/>
            <person name="Foulon E."/>
            <person name="Grimwood J."/>
            <person name="Gundlach H."/>
            <person name="Henrissat B."/>
            <person name="Napoli C."/>
            <person name="McDonald S.M."/>
            <person name="Parker M.S."/>
            <person name="Rombauts S."/>
            <person name="Salamov A."/>
            <person name="Von Dassow P."/>
            <person name="Badger J.H."/>
            <person name="Coutinho P.M."/>
            <person name="Demir E."/>
            <person name="Dubchak I."/>
            <person name="Gentemann C."/>
            <person name="Eikrem W."/>
            <person name="Gready J.E."/>
            <person name="John U."/>
            <person name="Lanier W."/>
            <person name="Lindquist E.A."/>
            <person name="Lucas S."/>
            <person name="Mayer K.F."/>
            <person name="Moreau H."/>
            <person name="Not F."/>
            <person name="Otillar R."/>
            <person name="Panaud O."/>
            <person name="Pangilinan J."/>
            <person name="Paulsen I."/>
            <person name="Piegu B."/>
            <person name="Poliakov A."/>
            <person name="Robbens S."/>
            <person name="Schmutz J."/>
            <person name="Toulza E."/>
            <person name="Wyss T."/>
            <person name="Zelensky A."/>
            <person name="Zhou K."/>
            <person name="Armbrust E.V."/>
            <person name="Bhattacharya D."/>
            <person name="Goodenough U.W."/>
            <person name="Van de Peer Y."/>
            <person name="Grigoriev I.V."/>
        </authorList>
    </citation>
    <scope>NUCLEOTIDE SEQUENCE [LARGE SCALE GENOMIC DNA]</scope>
    <source>
        <strain evidence="2">RCC299 / NOUM17</strain>
    </source>
</reference>
<name>C1E0I4_MICCC</name>
<gene>
    <name evidence="1" type="ORF">MICPUN_56178</name>
</gene>
<proteinExistence type="predicted"/>
<dbReference type="KEGG" id="mis:MICPUN_56178"/>
<dbReference type="Proteomes" id="UP000002009">
    <property type="component" value="Chromosome 2"/>
</dbReference>
<dbReference type="AlphaFoldDB" id="C1E0I4"/>
<organism evidence="1 2">
    <name type="scientific">Micromonas commoda (strain RCC299 / NOUM17 / CCMP2709)</name>
    <name type="common">Picoplanktonic green alga</name>
    <dbReference type="NCBI Taxonomy" id="296587"/>
    <lineage>
        <taxon>Eukaryota</taxon>
        <taxon>Viridiplantae</taxon>
        <taxon>Chlorophyta</taxon>
        <taxon>Mamiellophyceae</taxon>
        <taxon>Mamiellales</taxon>
        <taxon>Mamiellaceae</taxon>
        <taxon>Micromonas</taxon>
    </lineage>
</organism>